<evidence type="ECO:0000313" key="2">
    <source>
        <dbReference type="EMBL" id="MCJ2375497.1"/>
    </source>
</evidence>
<dbReference type="InterPro" id="IPR050266">
    <property type="entry name" value="AB_hydrolase_sf"/>
</dbReference>
<dbReference type="InterPro" id="IPR000073">
    <property type="entry name" value="AB_hydrolase_1"/>
</dbReference>
<dbReference type="Pfam" id="PF12697">
    <property type="entry name" value="Abhydrolase_6"/>
    <property type="match status" value="1"/>
</dbReference>
<dbReference type="Gene3D" id="3.40.50.1820">
    <property type="entry name" value="alpha/beta hydrolase"/>
    <property type="match status" value="1"/>
</dbReference>
<proteinExistence type="predicted"/>
<evidence type="ECO:0000313" key="3">
    <source>
        <dbReference type="Proteomes" id="UP001139488"/>
    </source>
</evidence>
<dbReference type="SUPFAM" id="SSF53474">
    <property type="entry name" value="alpha/beta-Hydrolases"/>
    <property type="match status" value="1"/>
</dbReference>
<dbReference type="Proteomes" id="UP001139488">
    <property type="component" value="Unassembled WGS sequence"/>
</dbReference>
<keyword evidence="3" id="KW-1185">Reference proteome</keyword>
<dbReference type="EMBL" id="JAJNNZ010000001">
    <property type="protein sequence ID" value="MCJ2375497.1"/>
    <property type="molecule type" value="Genomic_DNA"/>
</dbReference>
<accession>A0A9X1W6Q2</accession>
<dbReference type="InterPro" id="IPR029058">
    <property type="entry name" value="AB_hydrolase_fold"/>
</dbReference>
<organism evidence="2 3">
    <name type="scientific">Vibrio gelatinilyticus</name>
    <dbReference type="NCBI Taxonomy" id="2893468"/>
    <lineage>
        <taxon>Bacteria</taxon>
        <taxon>Pseudomonadati</taxon>
        <taxon>Pseudomonadota</taxon>
        <taxon>Gammaproteobacteria</taxon>
        <taxon>Vibrionales</taxon>
        <taxon>Vibrionaceae</taxon>
        <taxon>Vibrio</taxon>
    </lineage>
</organism>
<feature type="domain" description="AB hydrolase-1" evidence="1">
    <location>
        <begin position="20"/>
        <end position="259"/>
    </location>
</feature>
<dbReference type="RefSeq" id="WP_244354567.1">
    <property type="nucleotide sequence ID" value="NZ_JAJNNZ010000001.1"/>
</dbReference>
<gene>
    <name evidence="2" type="ORF">LNL84_01455</name>
</gene>
<dbReference type="PANTHER" id="PTHR43798">
    <property type="entry name" value="MONOACYLGLYCEROL LIPASE"/>
    <property type="match status" value="1"/>
</dbReference>
<comment type="caution">
    <text evidence="2">The sequence shown here is derived from an EMBL/GenBank/DDBJ whole genome shotgun (WGS) entry which is preliminary data.</text>
</comment>
<dbReference type="GO" id="GO:0016787">
    <property type="term" value="F:hydrolase activity"/>
    <property type="evidence" value="ECO:0007669"/>
    <property type="project" value="UniProtKB-KW"/>
</dbReference>
<evidence type="ECO:0000259" key="1">
    <source>
        <dbReference type="Pfam" id="PF12697"/>
    </source>
</evidence>
<sequence>MEGKIELEQYYESYGEGRPIVMIHGSYATTSTWKRMLPLIPQGHRCILIKLPGHCGTPQPEDFELAMVETELSIIEAIIAKECDEPIHLVGHSYGGVVALAMALKGQVKLAQLSLFEPVATWVLELENDRPMLATVNDFLQDYRSSVEQNQPEACGKVIDFWSASSEFAQFPDEVKTMMSTLERNNVRHWDICTTFPNEAFDLVTLNVPTNIVFGSQSNTVAHAIAGHLHTLLPNARSTKISGASHGLVGSHAQACAQAIFSQ</sequence>
<reference evidence="2" key="1">
    <citation type="submission" date="2021-11" db="EMBL/GenBank/DDBJ databases">
        <title>Vibrio ZSDE26 sp. nov. and Vibrio ZSDZ34 sp. nov., isolated from coastal seawater in Qingdao.</title>
        <authorList>
            <person name="Zhang P."/>
        </authorList>
    </citation>
    <scope>NUCLEOTIDE SEQUENCE</scope>
    <source>
        <strain evidence="2">ZSDZ34</strain>
    </source>
</reference>
<protein>
    <submittedName>
        <fullName evidence="2">Alpha/beta hydrolase</fullName>
    </submittedName>
</protein>
<keyword evidence="2" id="KW-0378">Hydrolase</keyword>
<name>A0A9X1W6Q2_9VIBR</name>
<dbReference type="AlphaFoldDB" id="A0A9X1W6Q2"/>